<reference evidence="1" key="1">
    <citation type="submission" date="2019-08" db="EMBL/GenBank/DDBJ databases">
        <authorList>
            <person name="Kucharzyk K."/>
            <person name="Murdoch R.W."/>
            <person name="Higgins S."/>
            <person name="Loffler F."/>
        </authorList>
    </citation>
    <scope>NUCLEOTIDE SEQUENCE</scope>
</reference>
<organism evidence="1">
    <name type="scientific">bioreactor metagenome</name>
    <dbReference type="NCBI Taxonomy" id="1076179"/>
    <lineage>
        <taxon>unclassified sequences</taxon>
        <taxon>metagenomes</taxon>
        <taxon>ecological metagenomes</taxon>
    </lineage>
</organism>
<sequence length="55" mass="5881">MVFHRGAGERDVPVGADGPRGAGLAGVGVLDVLGLVKDYPCPFYLREERIIAIEQ</sequence>
<dbReference type="AlphaFoldDB" id="A0A645DFX9"/>
<protein>
    <submittedName>
        <fullName evidence="1">Uncharacterized protein</fullName>
    </submittedName>
</protein>
<comment type="caution">
    <text evidence="1">The sequence shown here is derived from an EMBL/GenBank/DDBJ whole genome shotgun (WGS) entry which is preliminary data.</text>
</comment>
<evidence type="ECO:0000313" key="1">
    <source>
        <dbReference type="EMBL" id="MPM88179.1"/>
    </source>
</evidence>
<proteinExistence type="predicted"/>
<gene>
    <name evidence="1" type="ORF">SDC9_135280</name>
</gene>
<name>A0A645DFX9_9ZZZZ</name>
<accession>A0A645DFX9</accession>
<dbReference type="EMBL" id="VSSQ01035847">
    <property type="protein sequence ID" value="MPM88179.1"/>
    <property type="molecule type" value="Genomic_DNA"/>
</dbReference>